<evidence type="ECO:0000259" key="5">
    <source>
        <dbReference type="Pfam" id="PF19076"/>
    </source>
</evidence>
<reference evidence="7 8" key="1">
    <citation type="submission" date="2018-11" db="EMBL/GenBank/DDBJ databases">
        <title>Cryobacterium sp. nov., isolated from rhizosphere soil of lettuce.</title>
        <authorList>
            <person name="Wang Y."/>
        </authorList>
    </citation>
    <scope>NUCLEOTIDE SEQUENCE [LARGE SCALE GENOMIC DNA]</scope>
    <source>
        <strain evidence="7 8">NEAU-85</strain>
    </source>
</reference>
<dbReference type="Pfam" id="PF19076">
    <property type="entry name" value="CshA_repeat"/>
    <property type="match status" value="8"/>
</dbReference>
<keyword evidence="2" id="KW-0472">Membrane</keyword>
<dbReference type="NCBIfam" id="NF012211">
    <property type="entry name" value="tand_rpt_95"/>
    <property type="match status" value="4"/>
</dbReference>
<evidence type="ECO:0000313" key="8">
    <source>
        <dbReference type="Proteomes" id="UP000279859"/>
    </source>
</evidence>
<protein>
    <submittedName>
        <fullName evidence="7">Tandem-95 repeat protein</fullName>
    </submittedName>
</protein>
<feature type="compositionally biased region" description="Polar residues" evidence="1">
    <location>
        <begin position="670"/>
        <end position="681"/>
    </location>
</feature>
<dbReference type="EMBL" id="RDSR01000002">
    <property type="protein sequence ID" value="RNE66899.1"/>
    <property type="molecule type" value="Genomic_DNA"/>
</dbReference>
<dbReference type="Pfam" id="PF20009">
    <property type="entry name" value="GEVED"/>
    <property type="match status" value="1"/>
</dbReference>
<dbReference type="InterPro" id="IPR045474">
    <property type="entry name" value="GEVED"/>
</dbReference>
<sequence>MPALLRVLLAALLASAALVAVPASASAETATGGSGRYVGAIEWMTWGANGAGIDNAGATRTETFTLGDQIVQLTCTIGTVTGTSAGDHLTAYRSASWSGDGLDDLYNVGGSGAANTLVNGLATNNSDTVSFPFDCSASSGGSPFPLEGLVIADAEQLNGTGEYISAQAPGGAVWRLIDRFKAPACAASTTTNATVDASNTLTISNNANCGASGGPSTVLFLDGASSSAKVEMQGGGISALALGVMISTDHGDAPAGYGDAGHLVQTTWTGGDLPAGTATTSLFSSSMSLASPSAPAVRLGAVTDSEINAAAGTTATGDDTADTTGATVATNDEDALAALGRAVVLPGDTYSVTPSCEGGYVAGWVDWNRDGDFADAGERSNTASCSASKAPLSWTVPTATVNSTGTPTYLRLRTALVASEIDLASSKANSGEAEDYTLEVELPTPTANPDTASTGQNTAVTLDPAANDTVHPSRPVTTVIVPASVRLIDPGTSTEVTSLSVAGGSFSVDPSTGGVAFTPAAGFSGAVTPVTYRVADSEGQLAESTLTVTVAAVAPVAVADAASTDQGSARTVSVLGNDQPGNAATPLDPASVVLLGSSGAVVSDAGKTLTVSGEGVYRVAATGTVTFTPDPSFTGTATPVTYRVADADGTTDDAALTITVDPVAPRATADTATTEQNTPVTASPAGNDRPGVDGGAAVDPATVRLRDATSDPVTTVVTTDGTFTVDTDSGDVTFAPAQGFVGTSAVPYQVADENAQVSASSLTVTVTAVAPVAVADAASTDQGSAVTLPVLDNDRAGNAATRLDPAGVVLLGSTAGVVSDAGETLTVAGEGVYRVAADGTVTFTPAAAFTGTATAVTYRVADIDGGTDDATITVTVGPVAPRPTADTAATEQNVAVTIAPADNDRPGVDGGTALDPTTLRLLDADGDPVTSLVTANGTFTVDTDTGDVTFTPAPGFVGAAQVRYQVADENAEVSASTVTVTVTAVSPTAVADAASTDQGSAVGVPVLGNDRPGNAATPLDAGSVVLLGSPGSTVSDAGATLTVAGEGFYRVASDGTVTFTPEPSFIGQTTAARYRVTDVDGTAAEAELTVTVTPVAPRAIADTGTAAPGTSVTIDVTGNDRPGVDGGTALDRRSLRLAAPAVGGAVLAADRLTLTVPGEGEYVVGPNAGQITFTPAAGFTGQATTVPYEISDAAGLTVQGSLTVTIGADVVPAAEDESSFGSVVTFDPMADSGLYFIDGSGARVDTLRVPEGVYAISGDRVEFTPADGFIGTATAVTLYGYDADGTAIAQVLRARVLPPAASTAPAADDSAQLAHTGTESAPFLAAALLLLSLGAALVVGGRRRRRGQHVATRTAGGR</sequence>
<feature type="transmembrane region" description="Helical" evidence="2">
    <location>
        <begin position="1321"/>
        <end position="1339"/>
    </location>
</feature>
<evidence type="ECO:0000256" key="1">
    <source>
        <dbReference type="SAM" id="MobiDB-lite"/>
    </source>
</evidence>
<gene>
    <name evidence="7" type="ORF">EEJ31_01420</name>
</gene>
<dbReference type="Pfam" id="PF18651">
    <property type="entry name" value="CshA_NR2"/>
    <property type="match status" value="1"/>
</dbReference>
<keyword evidence="2" id="KW-0812">Transmembrane</keyword>
<dbReference type="OrthoDB" id="3795101at2"/>
<evidence type="ECO:0000256" key="2">
    <source>
        <dbReference type="SAM" id="Phobius"/>
    </source>
</evidence>
<dbReference type="NCBIfam" id="TIGR01167">
    <property type="entry name" value="LPXTG_anchor"/>
    <property type="match status" value="1"/>
</dbReference>
<feature type="domain" description="GEVED" evidence="6">
    <location>
        <begin position="360"/>
        <end position="438"/>
    </location>
</feature>
<feature type="domain" description="CshA" evidence="5">
    <location>
        <begin position="985"/>
        <end position="1092"/>
    </location>
</feature>
<dbReference type="NCBIfam" id="TIGR04225">
    <property type="entry name" value="CshA_fibril_rpt"/>
    <property type="match status" value="7"/>
</dbReference>
<feature type="region of interest" description="Disordered" evidence="1">
    <location>
        <begin position="667"/>
        <end position="697"/>
    </location>
</feature>
<feature type="domain" description="CshA" evidence="5">
    <location>
        <begin position="1095"/>
        <end position="1206"/>
    </location>
</feature>
<feature type="domain" description="CshA" evidence="5">
    <location>
        <begin position="662"/>
        <end position="766"/>
    </location>
</feature>
<keyword evidence="3" id="KW-0732">Signal</keyword>
<name>A0A3M8LPZ2_9MICO</name>
<feature type="domain" description="CshA" evidence="5">
    <location>
        <begin position="444"/>
        <end position="550"/>
    </location>
</feature>
<feature type="domain" description="CshA" evidence="5">
    <location>
        <begin position="878"/>
        <end position="982"/>
    </location>
</feature>
<evidence type="ECO:0000259" key="4">
    <source>
        <dbReference type="Pfam" id="PF18651"/>
    </source>
</evidence>
<keyword evidence="2" id="KW-1133">Transmembrane helix</keyword>
<feature type="domain" description="Surface adhesin CshA non-repetitive" evidence="4">
    <location>
        <begin position="40"/>
        <end position="245"/>
    </location>
</feature>
<proteinExistence type="predicted"/>
<evidence type="ECO:0000259" key="6">
    <source>
        <dbReference type="Pfam" id="PF20009"/>
    </source>
</evidence>
<organism evidence="7 8">
    <name type="scientific">Cryobacterium tepidiphilum</name>
    <dbReference type="NCBI Taxonomy" id="2486026"/>
    <lineage>
        <taxon>Bacteria</taxon>
        <taxon>Bacillati</taxon>
        <taxon>Actinomycetota</taxon>
        <taxon>Actinomycetes</taxon>
        <taxon>Micrococcales</taxon>
        <taxon>Microbacteriaceae</taxon>
        <taxon>Cryobacterium</taxon>
    </lineage>
</organism>
<accession>A0A3M8LPZ2</accession>
<dbReference type="Proteomes" id="UP000279859">
    <property type="component" value="Unassembled WGS sequence"/>
</dbReference>
<feature type="domain" description="CshA" evidence="5">
    <location>
        <begin position="553"/>
        <end position="660"/>
    </location>
</feature>
<feature type="domain" description="CshA" evidence="5">
    <location>
        <begin position="769"/>
        <end position="876"/>
    </location>
</feature>
<keyword evidence="8" id="KW-1185">Reference proteome</keyword>
<dbReference type="RefSeq" id="WP_123044514.1">
    <property type="nucleotide sequence ID" value="NZ_RDSR01000002.1"/>
</dbReference>
<evidence type="ECO:0000256" key="3">
    <source>
        <dbReference type="SAM" id="SignalP"/>
    </source>
</evidence>
<evidence type="ECO:0000313" key="7">
    <source>
        <dbReference type="EMBL" id="RNE66899.1"/>
    </source>
</evidence>
<feature type="chain" id="PRO_5039047707" evidence="3">
    <location>
        <begin position="26"/>
        <end position="1358"/>
    </location>
</feature>
<dbReference type="InterPro" id="IPR040683">
    <property type="entry name" value="CshA_NR2"/>
</dbReference>
<dbReference type="InterPro" id="IPR026395">
    <property type="entry name" value="CshA_fibril"/>
</dbReference>
<dbReference type="Gene3D" id="2.60.40.2810">
    <property type="match status" value="1"/>
</dbReference>
<feature type="signal peptide" evidence="3">
    <location>
        <begin position="1"/>
        <end position="25"/>
    </location>
</feature>
<feature type="domain" description="CshA" evidence="5">
    <location>
        <begin position="1228"/>
        <end position="1291"/>
    </location>
</feature>
<comment type="caution">
    <text evidence="7">The sequence shown here is derived from an EMBL/GenBank/DDBJ whole genome shotgun (WGS) entry which is preliminary data.</text>
</comment>